<protein>
    <recommendedName>
        <fullName evidence="1">Phasin domain-containing protein</fullName>
    </recommendedName>
</protein>
<accession>A0A2U3TGV6</accession>
<dbReference type="InterPro" id="IPR018968">
    <property type="entry name" value="Phasin"/>
</dbReference>
<dbReference type="EMBL" id="CP028519">
    <property type="protein sequence ID" value="AVY92624.1"/>
    <property type="molecule type" value="Genomic_DNA"/>
</dbReference>
<gene>
    <name evidence="2" type="ORF">DAI18_00095</name>
</gene>
<evidence type="ECO:0000313" key="2">
    <source>
        <dbReference type="EMBL" id="AVY92624.1"/>
    </source>
</evidence>
<dbReference type="Proteomes" id="UP000244173">
    <property type="component" value="Chromosome"/>
</dbReference>
<sequence>MENQLHSFEQWAGIYQTQFEKMLKASNIGIECAEKITQLQLNLMREICNHSAESLRQSGNGEAARGFAGLQSVPVFEKTMETTNAIYETFNDMNKKIFDVTATSPIPRTDGAASSNKK</sequence>
<dbReference type="KEGG" id="maer:DAI18_00095"/>
<evidence type="ECO:0000313" key="3">
    <source>
        <dbReference type="Proteomes" id="UP000244173"/>
    </source>
</evidence>
<dbReference type="RefSeq" id="WP_028499843.1">
    <property type="nucleotide sequence ID" value="NZ_CALFSO010000074.1"/>
</dbReference>
<name>A0A2U3TGV6_9NEIS</name>
<dbReference type="Pfam" id="PF09361">
    <property type="entry name" value="Phasin_2"/>
    <property type="match status" value="1"/>
</dbReference>
<proteinExistence type="predicted"/>
<organism evidence="2 3">
    <name type="scientific">Microvirgula aerodenitrificans</name>
    <dbReference type="NCBI Taxonomy" id="57480"/>
    <lineage>
        <taxon>Bacteria</taxon>
        <taxon>Pseudomonadati</taxon>
        <taxon>Pseudomonadota</taxon>
        <taxon>Betaproteobacteria</taxon>
        <taxon>Neisseriales</taxon>
        <taxon>Aquaspirillaceae</taxon>
        <taxon>Microvirgula</taxon>
    </lineage>
</organism>
<keyword evidence="3" id="KW-1185">Reference proteome</keyword>
<dbReference type="AlphaFoldDB" id="A0A2U3TGV6"/>
<reference evidence="2 3" key="1">
    <citation type="submission" date="2018-04" db="EMBL/GenBank/DDBJ databases">
        <title>Denitrifier Microvirgula.</title>
        <authorList>
            <person name="Anderson E."/>
            <person name="Jang J."/>
            <person name="Ishii S."/>
        </authorList>
    </citation>
    <scope>NUCLEOTIDE SEQUENCE [LARGE SCALE GENOMIC DNA]</scope>
    <source>
        <strain evidence="2 3">BE2.4</strain>
    </source>
</reference>
<evidence type="ECO:0000259" key="1">
    <source>
        <dbReference type="Pfam" id="PF09361"/>
    </source>
</evidence>
<feature type="domain" description="Phasin" evidence="1">
    <location>
        <begin position="9"/>
        <end position="100"/>
    </location>
</feature>